<keyword evidence="4" id="KW-1003">Cell membrane</keyword>
<dbReference type="GO" id="GO:0005886">
    <property type="term" value="C:plasma membrane"/>
    <property type="evidence" value="ECO:0007669"/>
    <property type="project" value="UniProtKB-SubCell"/>
</dbReference>
<feature type="transmembrane region" description="Helical" evidence="8">
    <location>
        <begin position="245"/>
        <end position="263"/>
    </location>
</feature>
<keyword evidence="6 8" id="KW-1133">Transmembrane helix</keyword>
<feature type="transmembrane region" description="Helical" evidence="8">
    <location>
        <begin position="315"/>
        <end position="348"/>
    </location>
</feature>
<dbReference type="InterPro" id="IPR002549">
    <property type="entry name" value="AI-2E-like"/>
</dbReference>
<evidence type="ECO:0000256" key="2">
    <source>
        <dbReference type="ARBA" id="ARBA00009773"/>
    </source>
</evidence>
<gene>
    <name evidence="9" type="ORF">E3O32_15540</name>
</gene>
<evidence type="ECO:0000256" key="1">
    <source>
        <dbReference type="ARBA" id="ARBA00004651"/>
    </source>
</evidence>
<dbReference type="GO" id="GO:0055085">
    <property type="term" value="P:transmembrane transport"/>
    <property type="evidence" value="ECO:0007669"/>
    <property type="project" value="TreeGrafter"/>
</dbReference>
<organism evidence="9 10">
    <name type="scientific">Cryobacterium mannosilyticum</name>
    <dbReference type="NCBI Taxonomy" id="1259190"/>
    <lineage>
        <taxon>Bacteria</taxon>
        <taxon>Bacillati</taxon>
        <taxon>Actinomycetota</taxon>
        <taxon>Actinomycetes</taxon>
        <taxon>Micrococcales</taxon>
        <taxon>Microbacteriaceae</taxon>
        <taxon>Cryobacterium</taxon>
    </lineage>
</organism>
<dbReference type="Proteomes" id="UP000297643">
    <property type="component" value="Unassembled WGS sequence"/>
</dbReference>
<feature type="transmembrane region" description="Helical" evidence="8">
    <location>
        <begin position="23"/>
        <end position="45"/>
    </location>
</feature>
<evidence type="ECO:0000256" key="7">
    <source>
        <dbReference type="ARBA" id="ARBA00023136"/>
    </source>
</evidence>
<keyword evidence="3" id="KW-0813">Transport</keyword>
<evidence type="ECO:0000256" key="3">
    <source>
        <dbReference type="ARBA" id="ARBA00022448"/>
    </source>
</evidence>
<evidence type="ECO:0000256" key="5">
    <source>
        <dbReference type="ARBA" id="ARBA00022692"/>
    </source>
</evidence>
<evidence type="ECO:0000313" key="10">
    <source>
        <dbReference type="Proteomes" id="UP000297643"/>
    </source>
</evidence>
<feature type="transmembrane region" description="Helical" evidence="8">
    <location>
        <begin position="79"/>
        <end position="104"/>
    </location>
</feature>
<dbReference type="EMBL" id="SOFM01000048">
    <property type="protein sequence ID" value="TFC00142.1"/>
    <property type="molecule type" value="Genomic_DNA"/>
</dbReference>
<dbReference type="Pfam" id="PF01594">
    <property type="entry name" value="AI-2E_transport"/>
    <property type="match status" value="1"/>
</dbReference>
<comment type="subcellular location">
    <subcellularLocation>
        <location evidence="1">Cell membrane</location>
        <topology evidence="1">Multi-pass membrane protein</topology>
    </subcellularLocation>
</comment>
<evidence type="ECO:0000256" key="8">
    <source>
        <dbReference type="SAM" id="Phobius"/>
    </source>
</evidence>
<name>A0A4R8W260_9MICO</name>
<dbReference type="PANTHER" id="PTHR21716:SF53">
    <property type="entry name" value="PERMEASE PERM-RELATED"/>
    <property type="match status" value="1"/>
</dbReference>
<comment type="caution">
    <text evidence="9">The sequence shown here is derived from an EMBL/GenBank/DDBJ whole genome shotgun (WGS) entry which is preliminary data.</text>
</comment>
<evidence type="ECO:0000256" key="6">
    <source>
        <dbReference type="ARBA" id="ARBA00022989"/>
    </source>
</evidence>
<feature type="transmembrane region" description="Helical" evidence="8">
    <location>
        <begin position="51"/>
        <end position="72"/>
    </location>
</feature>
<comment type="similarity">
    <text evidence="2">Belongs to the autoinducer-2 exporter (AI-2E) (TC 2.A.86) family.</text>
</comment>
<keyword evidence="7 8" id="KW-0472">Membrane</keyword>
<protein>
    <submittedName>
        <fullName evidence="9">AI-2E family transporter</fullName>
    </submittedName>
</protein>
<feature type="transmembrane region" description="Helical" evidence="8">
    <location>
        <begin position="158"/>
        <end position="183"/>
    </location>
</feature>
<keyword evidence="10" id="KW-1185">Reference proteome</keyword>
<sequence>MRADDSIGRDPLRSLLTDRFGRLSIRCGQLIVVLALGWVVLFALVQVELVVIPLLVSLILAAALSPVVGWLLRRGVPAILATWITLLAGVLVLGGIVTLIVFAVRNQWAALATAASEGLDELQGFLVDGPLSFDAAQFGAARAALVDFLTSSQFGTGAIAGVSAAAEVLTGVLLVLVIVFFFLKDGPAIWAFALRPLAGAGLERARRIGAIAPKVLGDYVRGTAIIALFDGVTIGAGLAILQVPLALPLAVIVFLTAFVPLIGATIAGILAALVALVANGPVVALIVVAIVVLVNQLEGDLLNPLVMAQSLRLHPLVILVALTAGTILGGIAGAVLAVPLVAVTWAMVKVWDGPDESLTRRAPLPFRRKRAGA</sequence>
<evidence type="ECO:0000256" key="4">
    <source>
        <dbReference type="ARBA" id="ARBA00022475"/>
    </source>
</evidence>
<accession>A0A4R8W260</accession>
<reference evidence="9 10" key="1">
    <citation type="submission" date="2019-03" db="EMBL/GenBank/DDBJ databases">
        <title>Genomics of glacier-inhabiting Cryobacterium strains.</title>
        <authorList>
            <person name="Liu Q."/>
            <person name="Xin Y.-H."/>
        </authorList>
    </citation>
    <scope>NUCLEOTIDE SEQUENCE [LARGE SCALE GENOMIC DNA]</scope>
    <source>
        <strain evidence="9 10">RHLT2-21</strain>
    </source>
</reference>
<proteinExistence type="inferred from homology"/>
<dbReference type="AlphaFoldDB" id="A0A4R8W260"/>
<feature type="transmembrane region" description="Helical" evidence="8">
    <location>
        <begin position="269"/>
        <end position="294"/>
    </location>
</feature>
<dbReference type="RefSeq" id="WP_134510744.1">
    <property type="nucleotide sequence ID" value="NZ_SOFM01000048.1"/>
</dbReference>
<keyword evidence="5 8" id="KW-0812">Transmembrane</keyword>
<dbReference type="PANTHER" id="PTHR21716">
    <property type="entry name" value="TRANSMEMBRANE PROTEIN"/>
    <property type="match status" value="1"/>
</dbReference>
<evidence type="ECO:0000313" key="9">
    <source>
        <dbReference type="EMBL" id="TFC00142.1"/>
    </source>
</evidence>